<evidence type="ECO:0000313" key="3">
    <source>
        <dbReference type="EMBL" id="KAG2919368.1"/>
    </source>
</evidence>
<gene>
    <name evidence="1" type="ORF">PC113_g15658</name>
    <name evidence="2" type="ORF">PC115_g13862</name>
    <name evidence="3" type="ORF">PC117_g16792</name>
    <name evidence="4" type="ORF">PC118_g14562</name>
    <name evidence="5" type="ORF">PC129_g12756</name>
</gene>
<name>A0A8T1CDX2_9STRA</name>
<dbReference type="Proteomes" id="UP000760860">
    <property type="component" value="Unassembled WGS sequence"/>
</dbReference>
<dbReference type="EMBL" id="RCMI01000507">
    <property type="protein sequence ID" value="KAG2907613.1"/>
    <property type="molecule type" value="Genomic_DNA"/>
</dbReference>
<evidence type="ECO:0000313" key="2">
    <source>
        <dbReference type="EMBL" id="KAG2907613.1"/>
    </source>
</evidence>
<dbReference type="AlphaFoldDB" id="A0A8T1CDX2"/>
<accession>A0A8T1CDX2</accession>
<evidence type="ECO:0000313" key="1">
    <source>
        <dbReference type="EMBL" id="KAG2851726.1"/>
    </source>
</evidence>
<evidence type="ECO:0000313" key="4">
    <source>
        <dbReference type="EMBL" id="KAG2974355.1"/>
    </source>
</evidence>
<reference evidence="3" key="1">
    <citation type="submission" date="2018-10" db="EMBL/GenBank/DDBJ databases">
        <title>Effector identification in a new, highly contiguous assembly of the strawberry crown rot pathogen Phytophthora cactorum.</title>
        <authorList>
            <person name="Armitage A.D."/>
            <person name="Nellist C.F."/>
            <person name="Bates H."/>
            <person name="Vickerstaff R.J."/>
            <person name="Harrison R.J."/>
        </authorList>
    </citation>
    <scope>NUCLEOTIDE SEQUENCE</scope>
    <source>
        <strain evidence="1">15-7</strain>
        <strain evidence="2">4032</strain>
        <strain evidence="3">4040</strain>
        <strain evidence="4">P415</strain>
        <strain evidence="5">P421</strain>
    </source>
</reference>
<evidence type="ECO:0000313" key="5">
    <source>
        <dbReference type="EMBL" id="KAG3216386.1"/>
    </source>
</evidence>
<comment type="caution">
    <text evidence="3">The sequence shown here is derived from an EMBL/GenBank/DDBJ whole genome shotgun (WGS) entry which is preliminary data.</text>
</comment>
<dbReference type="Proteomes" id="UP000774804">
    <property type="component" value="Unassembled WGS sequence"/>
</dbReference>
<dbReference type="EMBL" id="RCMK01000608">
    <property type="protein sequence ID" value="KAG2919368.1"/>
    <property type="molecule type" value="Genomic_DNA"/>
</dbReference>
<dbReference type="Proteomes" id="UP000735874">
    <property type="component" value="Unassembled WGS sequence"/>
</dbReference>
<protein>
    <submittedName>
        <fullName evidence="3">Uncharacterized protein</fullName>
    </submittedName>
</protein>
<evidence type="ECO:0000313" key="6">
    <source>
        <dbReference type="Proteomes" id="UP000736787"/>
    </source>
</evidence>
<dbReference type="EMBL" id="RCMG01000588">
    <property type="protein sequence ID" value="KAG2851726.1"/>
    <property type="molecule type" value="Genomic_DNA"/>
</dbReference>
<dbReference type="EMBL" id="RCML01000535">
    <property type="protein sequence ID" value="KAG2974355.1"/>
    <property type="molecule type" value="Genomic_DNA"/>
</dbReference>
<dbReference type="Proteomes" id="UP000697107">
    <property type="component" value="Unassembled WGS sequence"/>
</dbReference>
<proteinExistence type="predicted"/>
<sequence length="41" mass="4841">MNHSYFEWIVVDSAVAISIATFKRYQWELVDQHRVYPNGLG</sequence>
<dbReference type="EMBL" id="RCMV01000488">
    <property type="protein sequence ID" value="KAG3216386.1"/>
    <property type="molecule type" value="Genomic_DNA"/>
</dbReference>
<organism evidence="3 6">
    <name type="scientific">Phytophthora cactorum</name>
    <dbReference type="NCBI Taxonomy" id="29920"/>
    <lineage>
        <taxon>Eukaryota</taxon>
        <taxon>Sar</taxon>
        <taxon>Stramenopiles</taxon>
        <taxon>Oomycota</taxon>
        <taxon>Peronosporomycetes</taxon>
        <taxon>Peronosporales</taxon>
        <taxon>Peronosporaceae</taxon>
        <taxon>Phytophthora</taxon>
    </lineage>
</organism>
<dbReference type="Proteomes" id="UP000736787">
    <property type="component" value="Unassembled WGS sequence"/>
</dbReference>